<feature type="non-terminal residue" evidence="1">
    <location>
        <position position="1"/>
    </location>
</feature>
<dbReference type="Gene3D" id="2.60.40.4070">
    <property type="match status" value="1"/>
</dbReference>
<dbReference type="EMBL" id="QNBD01000063">
    <property type="protein sequence ID" value="RKX71953.1"/>
    <property type="molecule type" value="Genomic_DNA"/>
</dbReference>
<accession>A0A660SMI6</accession>
<dbReference type="Proteomes" id="UP000271125">
    <property type="component" value="Unassembled WGS sequence"/>
</dbReference>
<protein>
    <recommendedName>
        <fullName evidence="3">FlgD Ig-like domain-containing protein</fullName>
    </recommendedName>
</protein>
<proteinExistence type="predicted"/>
<evidence type="ECO:0000313" key="1">
    <source>
        <dbReference type="EMBL" id="RKX71953.1"/>
    </source>
</evidence>
<dbReference type="AlphaFoldDB" id="A0A660SMI6"/>
<organism evidence="1 2">
    <name type="scientific">candidate division TA06 bacterium</name>
    <dbReference type="NCBI Taxonomy" id="2250710"/>
    <lineage>
        <taxon>Bacteria</taxon>
        <taxon>Bacteria division TA06</taxon>
    </lineage>
</organism>
<comment type="caution">
    <text evidence="1">The sequence shown here is derived from an EMBL/GenBank/DDBJ whole genome shotgun (WGS) entry which is preliminary data.</text>
</comment>
<name>A0A660SMI6_UNCT6</name>
<evidence type="ECO:0000313" key="2">
    <source>
        <dbReference type="Proteomes" id="UP000271125"/>
    </source>
</evidence>
<evidence type="ECO:0008006" key="3">
    <source>
        <dbReference type="Google" id="ProtNLM"/>
    </source>
</evidence>
<sequence>VTNVRFLFIDSISGIKQNSYRVNNLDWANIGDTFSLDLSGFADGYYDIEIRSSDNVDNVSYDTVNLCLDNEAPLDSINPLSFYYKSDSLIYFNKNGSFEIDVWDEYSGVDSVKWAFDSDSLISYSGTINVDGLEEGEHLLHIYTKDRLSNYSNDSMQLVIDTTIPIIVDTLIGDYTLIDSVMFVKDSTILRLIFEDTLSGIYENSCKINDFYTVYLPDTFEMDFSSFTEDYLTLDIQSEDNVGNINEINFVFGIDKTAPDVNVLYIGPNIEIFDTTVISGNSYIVIEASDNLSGVDSVLWKVDNDNYQIYNDTIGCDSFDEGNHILHIIAYDKLGNMQAYENVFAVDKTAPEVSINITGSNYNSNDTTFVNSSSGIIIDAEDNLAGVDSIFYSLTIDGSDYFIPFSDTIHIEGDDTTYILRYYATDKIGNVSDTSVNIFYLDNTPPSIEIYSPYDKTIVNNNIVDSKTRDEIIYYFYFRYRVEDRESILSKIYFKKEEADTLFVDSFNLSPIDSVKYDYYYTDTFFPSKDFSGIYSFLIMAEDKLGNSSVDTIYGEEGNPDYNIILGGFNYESKICIMDNYVYVNNCSGNYKSARKNKGFNKMFSGVYKLDFEGNIISSLQINDVYNYDIEVDESENIYMIYKPFGPSKRDIDTIAAKIDFNSGVINVIAGSYNSFDMLGIGLDSLKNIYVGMINWNKSDDSIRIDVFDNNLNFLSTYNFPIAGYAFDVNSNGDIYILEEDTIANIYYISRYIKNGLNYEKDTSFRVEYDNHYIMPFVTDSLNTIYGVEDVNNTQYINIVYPVYNFNNQWDYYKGYYHYIGDNFVYDFVRSGDDLFYIDNDLHKLHIPFDSRKANAKKGDLIRDGEKFSIGTFVTYPSPFNPLIEHSNVRAIVNKEAICDIYILDLAGYTVKKLENINLYSGINEIEWDGRNTGGDICNNGVYTIVIKANAGDEYVEKYTKLMLIKGGE</sequence>
<gene>
    <name evidence="1" type="ORF">DRP43_01915</name>
</gene>
<reference evidence="1 2" key="1">
    <citation type="submission" date="2018-06" db="EMBL/GenBank/DDBJ databases">
        <title>Extensive metabolic versatility and redundancy in microbially diverse, dynamic hydrothermal sediments.</title>
        <authorList>
            <person name="Dombrowski N."/>
            <person name="Teske A."/>
            <person name="Baker B.J."/>
        </authorList>
    </citation>
    <scope>NUCLEOTIDE SEQUENCE [LARGE SCALE GENOMIC DNA]</scope>
    <source>
        <strain evidence="1">B10_G13</strain>
    </source>
</reference>